<evidence type="ECO:0000313" key="1">
    <source>
        <dbReference type="EMBL" id="NLV09878.1"/>
    </source>
</evidence>
<gene>
    <name evidence="1" type="ORF">GOC74_08040</name>
</gene>
<dbReference type="AlphaFoldDB" id="A0A847UFM1"/>
<name>A0A847UFM1_9EURY</name>
<protein>
    <submittedName>
        <fullName evidence="1">Uncharacterized protein</fullName>
    </submittedName>
</protein>
<accession>A0A847UFM1</accession>
<dbReference type="GeneID" id="94362302"/>
<evidence type="ECO:0000313" key="2">
    <source>
        <dbReference type="Proteomes" id="UP000608662"/>
    </source>
</evidence>
<reference evidence="1" key="1">
    <citation type="submission" date="2019-12" db="EMBL/GenBank/DDBJ databases">
        <title>Whole-genome sequence of Halomicrobium mukohataei pws1.</title>
        <authorList>
            <person name="Verma D.K."/>
            <person name="Gopal K."/>
            <person name="Prasad E.S."/>
        </authorList>
    </citation>
    <scope>NUCLEOTIDE SEQUENCE</scope>
    <source>
        <strain evidence="1">Pws1</strain>
    </source>
</reference>
<dbReference type="Proteomes" id="UP000608662">
    <property type="component" value="Unassembled WGS sequence"/>
</dbReference>
<comment type="caution">
    <text evidence="1">The sequence shown here is derived from an EMBL/GenBank/DDBJ whole genome shotgun (WGS) entry which is preliminary data.</text>
</comment>
<organism evidence="1 2">
    <name type="scientific">Halomicrobium mukohataei</name>
    <dbReference type="NCBI Taxonomy" id="57705"/>
    <lineage>
        <taxon>Archaea</taxon>
        <taxon>Methanobacteriati</taxon>
        <taxon>Methanobacteriota</taxon>
        <taxon>Stenosarchaea group</taxon>
        <taxon>Halobacteria</taxon>
        <taxon>Halobacteriales</taxon>
        <taxon>Haloarculaceae</taxon>
        <taxon>Halomicrobium</taxon>
    </lineage>
</organism>
<sequence>MVDTATDAHTAAVDAVAGRRYERAGDEYTRAARARLARPHEGHHPFEADENGWIGVGLRYLATAAVAYRVAGADERATHRCVEGVAVSRDLEHVLEHPVQRACLAEFVADYRVVGDVGDAQAAYADAVDAYEVVDVESPQRWATTPLFEAAAATIKQVARGLDDGEIAITWEDLHGADPNEPGPFLAHRAQFKRQRFRSLVARAVDDGTLAASRGTTEYNNANFRCPECGSTDVNWVADRTLCMRCSTPMERSSR</sequence>
<proteinExistence type="predicted"/>
<dbReference type="OrthoDB" id="236676at2157"/>
<dbReference type="EMBL" id="WOYG01000001">
    <property type="protein sequence ID" value="NLV09878.1"/>
    <property type="molecule type" value="Genomic_DNA"/>
</dbReference>
<dbReference type="RefSeq" id="WP_170093659.1">
    <property type="nucleotide sequence ID" value="NZ_WOYG01000001.1"/>
</dbReference>